<feature type="compositionally biased region" description="Basic and acidic residues" evidence="1">
    <location>
        <begin position="31"/>
        <end position="62"/>
    </location>
</feature>
<dbReference type="EMBL" id="CAFBMC010000027">
    <property type="protein sequence ID" value="CAB4895516.1"/>
    <property type="molecule type" value="Genomic_DNA"/>
</dbReference>
<dbReference type="Gene3D" id="1.25.40.10">
    <property type="entry name" value="Tetratricopeptide repeat domain"/>
    <property type="match status" value="1"/>
</dbReference>
<dbReference type="AlphaFoldDB" id="A0A6J7FJA5"/>
<dbReference type="SUPFAM" id="SSF48452">
    <property type="entry name" value="TPR-like"/>
    <property type="match status" value="1"/>
</dbReference>
<feature type="compositionally biased region" description="Basic and acidic residues" evidence="1">
    <location>
        <begin position="1"/>
        <end position="21"/>
    </location>
</feature>
<dbReference type="InterPro" id="IPR011990">
    <property type="entry name" value="TPR-like_helical_dom_sf"/>
</dbReference>
<protein>
    <submittedName>
        <fullName evidence="2">Unannotated protein</fullName>
    </submittedName>
</protein>
<name>A0A6J7FJA5_9ZZZZ</name>
<gene>
    <name evidence="2" type="ORF">UFOPK3495_00671</name>
</gene>
<evidence type="ECO:0000256" key="1">
    <source>
        <dbReference type="SAM" id="MobiDB-lite"/>
    </source>
</evidence>
<feature type="region of interest" description="Disordered" evidence="1">
    <location>
        <begin position="1"/>
        <end position="62"/>
    </location>
</feature>
<reference evidence="2" key="1">
    <citation type="submission" date="2020-05" db="EMBL/GenBank/DDBJ databases">
        <authorList>
            <person name="Chiriac C."/>
            <person name="Salcher M."/>
            <person name="Ghai R."/>
            <person name="Kavagutti S V."/>
        </authorList>
    </citation>
    <scope>NUCLEOTIDE SEQUENCE</scope>
</reference>
<sequence length="279" mass="31299">MSRSNDRRDERGRPDGQRSDNRNTSGRPSNNRRDDRGQHEQVNRRDVGYEIRDPRIPDDITPEDFDKGMSQELRSLPEGLQILVARHLVAAERAMAEEDFDLATEHVRAARRRASRISMVREACGIVAYKSGRFGEALTELRAVRRMAGGDQYIPMIADCERGLGKPQKALDYIRTIDTTKMLAETRAEMMIVAAGARGDLGELDAAIVTLQIPELTRLNPGDTRARLQYAYAMLLKDAGRANEAREWMERAAGSDIDGATDAEEQCSLMDGIEFSEED</sequence>
<accession>A0A6J7FJA5</accession>
<evidence type="ECO:0000313" key="2">
    <source>
        <dbReference type="EMBL" id="CAB4895516.1"/>
    </source>
</evidence>
<proteinExistence type="predicted"/>
<organism evidence="2">
    <name type="scientific">freshwater metagenome</name>
    <dbReference type="NCBI Taxonomy" id="449393"/>
    <lineage>
        <taxon>unclassified sequences</taxon>
        <taxon>metagenomes</taxon>
        <taxon>ecological metagenomes</taxon>
    </lineage>
</organism>